<dbReference type="RefSeq" id="WP_091457747.1">
    <property type="nucleotide sequence ID" value="NZ_FMHU01000001.1"/>
</dbReference>
<comment type="similarity">
    <text evidence="3">Belongs to the acetyltransferase family. RimJ subfamily.</text>
</comment>
<sequence length="171" mass="19299">MDLVWIEPWQEGDLDVLRRINTPEMKRHLGGPETEEKVLARHRKYVEFAGTGQGRMFRVVALPEGEAVGSIGYWERVWRGATVYELGWSILPTYQGRGLATAALVAAVAEVRARRTHRWAHAFPSVDNAPSNAVCRKAGFTLLGETDFEFPPGRLMRSHDWRLDLTAGLGW</sequence>
<dbReference type="InterPro" id="IPR000182">
    <property type="entry name" value="GNAT_dom"/>
</dbReference>
<evidence type="ECO:0000256" key="2">
    <source>
        <dbReference type="ARBA" id="ARBA00023315"/>
    </source>
</evidence>
<evidence type="ECO:0000259" key="4">
    <source>
        <dbReference type="PROSITE" id="PS51186"/>
    </source>
</evidence>
<keyword evidence="6" id="KW-1185">Reference proteome</keyword>
<dbReference type="PANTHER" id="PTHR43792:SF8">
    <property type="entry name" value="[RIBOSOMAL PROTEIN US5]-ALANINE N-ACETYLTRANSFERASE"/>
    <property type="match status" value="1"/>
</dbReference>
<organism evidence="5 6">
    <name type="scientific">Micromonospora inyonensis</name>
    <dbReference type="NCBI Taxonomy" id="47866"/>
    <lineage>
        <taxon>Bacteria</taxon>
        <taxon>Bacillati</taxon>
        <taxon>Actinomycetota</taxon>
        <taxon>Actinomycetes</taxon>
        <taxon>Micromonosporales</taxon>
        <taxon>Micromonosporaceae</taxon>
        <taxon>Micromonospora</taxon>
    </lineage>
</organism>
<dbReference type="GO" id="GO:0005737">
    <property type="term" value="C:cytoplasm"/>
    <property type="evidence" value="ECO:0007669"/>
    <property type="project" value="TreeGrafter"/>
</dbReference>
<keyword evidence="2" id="KW-0012">Acyltransferase</keyword>
<feature type="domain" description="N-acetyltransferase" evidence="4">
    <location>
        <begin position="4"/>
        <end position="168"/>
    </location>
</feature>
<dbReference type="Gene3D" id="3.40.630.30">
    <property type="match status" value="1"/>
</dbReference>
<dbReference type="EMBL" id="FMHU01000001">
    <property type="protein sequence ID" value="SCL19507.1"/>
    <property type="molecule type" value="Genomic_DNA"/>
</dbReference>
<dbReference type="PROSITE" id="PS51186">
    <property type="entry name" value="GNAT"/>
    <property type="match status" value="1"/>
</dbReference>
<keyword evidence="1 5" id="KW-0808">Transferase</keyword>
<dbReference type="Proteomes" id="UP000198906">
    <property type="component" value="Unassembled WGS sequence"/>
</dbReference>
<dbReference type="AlphaFoldDB" id="A0A1C6RQK8"/>
<evidence type="ECO:0000313" key="6">
    <source>
        <dbReference type="Proteomes" id="UP000198906"/>
    </source>
</evidence>
<dbReference type="InterPro" id="IPR016181">
    <property type="entry name" value="Acyl_CoA_acyltransferase"/>
</dbReference>
<evidence type="ECO:0000256" key="1">
    <source>
        <dbReference type="ARBA" id="ARBA00022679"/>
    </source>
</evidence>
<dbReference type="SUPFAM" id="SSF55729">
    <property type="entry name" value="Acyl-CoA N-acyltransferases (Nat)"/>
    <property type="match status" value="1"/>
</dbReference>
<proteinExistence type="inferred from homology"/>
<dbReference type="PANTHER" id="PTHR43792">
    <property type="entry name" value="GNAT FAMILY, PUTATIVE (AFU_ORTHOLOGUE AFUA_3G00765)-RELATED-RELATED"/>
    <property type="match status" value="1"/>
</dbReference>
<dbReference type="Pfam" id="PF13302">
    <property type="entry name" value="Acetyltransf_3"/>
    <property type="match status" value="1"/>
</dbReference>
<dbReference type="GO" id="GO:0008999">
    <property type="term" value="F:protein-N-terminal-alanine acetyltransferase activity"/>
    <property type="evidence" value="ECO:0007669"/>
    <property type="project" value="TreeGrafter"/>
</dbReference>
<name>A0A1C6RQK8_9ACTN</name>
<protein>
    <submittedName>
        <fullName evidence="5">Protein N-acetyltransferase, RimJ/RimL family</fullName>
    </submittedName>
</protein>
<evidence type="ECO:0000256" key="3">
    <source>
        <dbReference type="ARBA" id="ARBA00038502"/>
    </source>
</evidence>
<dbReference type="InterPro" id="IPR051531">
    <property type="entry name" value="N-acetyltransferase"/>
</dbReference>
<reference evidence="6" key="1">
    <citation type="submission" date="2016-06" db="EMBL/GenBank/DDBJ databases">
        <authorList>
            <person name="Varghese N."/>
        </authorList>
    </citation>
    <scope>NUCLEOTIDE SEQUENCE [LARGE SCALE GENOMIC DNA]</scope>
    <source>
        <strain evidence="6">DSM 46123</strain>
    </source>
</reference>
<accession>A0A1C6RQK8</accession>
<evidence type="ECO:0000313" key="5">
    <source>
        <dbReference type="EMBL" id="SCL19507.1"/>
    </source>
</evidence>
<gene>
    <name evidence="5" type="ORF">GA0074694_2711</name>
</gene>
<dbReference type="STRING" id="47866.GA0074694_2711"/>